<evidence type="ECO:0000313" key="4">
    <source>
        <dbReference type="Proteomes" id="UP001214441"/>
    </source>
</evidence>
<keyword evidence="2" id="KW-0996">Nickel insertion</keyword>
<dbReference type="HAMAP" id="MF_01384">
    <property type="entry name" value="UreD"/>
    <property type="match status" value="1"/>
</dbReference>
<comment type="subunit">
    <text evidence="2">UreD, UreF and UreG form a complex that acts as a GTP-hydrolysis-dependent molecular chaperone, activating the urease apoprotein by helping to assemble the nickel containing metallocenter of UreC. The UreE protein probably delivers the nickel.</text>
</comment>
<dbReference type="InterPro" id="IPR002669">
    <property type="entry name" value="UreD"/>
</dbReference>
<keyword evidence="1 2" id="KW-0143">Chaperone</keyword>
<evidence type="ECO:0000313" key="3">
    <source>
        <dbReference type="EMBL" id="MDJ1131132.1"/>
    </source>
</evidence>
<evidence type="ECO:0000256" key="2">
    <source>
        <dbReference type="HAMAP-Rule" id="MF_01384"/>
    </source>
</evidence>
<organism evidence="3 4">
    <name type="scientific">Streptomyces iconiensis</name>
    <dbReference type="NCBI Taxonomy" id="1384038"/>
    <lineage>
        <taxon>Bacteria</taxon>
        <taxon>Bacillati</taxon>
        <taxon>Actinomycetota</taxon>
        <taxon>Actinomycetes</taxon>
        <taxon>Kitasatosporales</taxon>
        <taxon>Streptomycetaceae</taxon>
        <taxon>Streptomyces</taxon>
    </lineage>
</organism>
<comment type="function">
    <text evidence="2">Required for maturation of urease via the functional incorporation of the urease nickel metallocenter.</text>
</comment>
<gene>
    <name evidence="2" type="primary">ureD</name>
    <name evidence="3" type="ORF">NMN56_004000</name>
</gene>
<dbReference type="Proteomes" id="UP001214441">
    <property type="component" value="Unassembled WGS sequence"/>
</dbReference>
<comment type="caution">
    <text evidence="3">The sequence shown here is derived from an EMBL/GenBank/DDBJ whole genome shotgun (WGS) entry which is preliminary data.</text>
</comment>
<proteinExistence type="inferred from homology"/>
<comment type="similarity">
    <text evidence="2">Belongs to the UreD family.</text>
</comment>
<dbReference type="EMBL" id="JANCPR020000003">
    <property type="protein sequence ID" value="MDJ1131132.1"/>
    <property type="molecule type" value="Genomic_DNA"/>
</dbReference>
<dbReference type="Pfam" id="PF01774">
    <property type="entry name" value="UreD"/>
    <property type="match status" value="1"/>
</dbReference>
<keyword evidence="2" id="KW-0963">Cytoplasm</keyword>
<keyword evidence="4" id="KW-1185">Reference proteome</keyword>
<name>A0ABT6ZQ02_9ACTN</name>
<protein>
    <recommendedName>
        <fullName evidence="2">Urease accessory protein UreD</fullName>
    </recommendedName>
</protein>
<reference evidence="3 4" key="1">
    <citation type="submission" date="2023-05" db="EMBL/GenBank/DDBJ databases">
        <title>Streptantibioticus silvisoli sp. nov., acidotolerant actinomycetes 1 from pine litter.</title>
        <authorList>
            <person name="Swiecimska M."/>
            <person name="Golinska P."/>
            <person name="Sangal V."/>
            <person name="Wachnowicz B."/>
            <person name="Goodfellow M."/>
        </authorList>
    </citation>
    <scope>NUCLEOTIDE SEQUENCE [LARGE SCALE GENOMIC DNA]</scope>
    <source>
        <strain evidence="3 4">DSM 42109</strain>
    </source>
</reference>
<sequence>MPVGEVTGGARTAVGGPAEGGAHAACAVGAPDGVHTSDGLHATAGVRAAHNGRVTTLPLLHNDGPFHLRRLRSRDGRARVSIVGAMSAPLGGDRLALDIHAEARAELEVTTAAATLALRGPTDAPATYDVRLTADEHATLHWLPQPLISAQGSTLHQTYTVELAPTARLVLREEQLLGRTAEPPGHLTTRLTVRRAGRTLLDQHTDYGGPAPGWDGPAVLAGHRATGQLLVVDPDLDTDRESVLIDEAESEAEAEADRAGDAGGVHPPTGQAVLVPLAGGPALLATAVAPTTTRLRHLLDTALTHLRPART</sequence>
<evidence type="ECO:0000256" key="1">
    <source>
        <dbReference type="ARBA" id="ARBA00023186"/>
    </source>
</evidence>
<accession>A0ABT6ZQ02</accession>
<comment type="subcellular location">
    <subcellularLocation>
        <location evidence="2">Cytoplasm</location>
    </subcellularLocation>
</comment>